<reference evidence="1 2" key="1">
    <citation type="submission" date="2019-03" db="EMBL/GenBank/DDBJ databases">
        <title>Genomic Encyclopedia of Type Strains, Phase IV (KMG-IV): sequencing the most valuable type-strain genomes for metagenomic binning, comparative biology and taxonomic classification.</title>
        <authorList>
            <person name="Goeker M."/>
        </authorList>
    </citation>
    <scope>NUCLEOTIDE SEQUENCE [LARGE SCALE GENOMIC DNA]</scope>
    <source>
        <strain evidence="1 2">DSM 28559</strain>
    </source>
</reference>
<protein>
    <submittedName>
        <fullName evidence="1">ReqiPepy6 Gp37-like protein</fullName>
    </submittedName>
</protein>
<comment type="caution">
    <text evidence="1">The sequence shown here is derived from an EMBL/GenBank/DDBJ whole genome shotgun (WGS) entry which is preliminary data.</text>
</comment>
<organism evidence="1 2">
    <name type="scientific">Frisingicoccus caecimuris</name>
    <dbReference type="NCBI Taxonomy" id="1796636"/>
    <lineage>
        <taxon>Bacteria</taxon>
        <taxon>Bacillati</taxon>
        <taxon>Bacillota</taxon>
        <taxon>Clostridia</taxon>
        <taxon>Lachnospirales</taxon>
        <taxon>Lachnospiraceae</taxon>
        <taxon>Frisingicoccus</taxon>
    </lineage>
</organism>
<dbReference type="AlphaFoldDB" id="A0A4R2LD50"/>
<evidence type="ECO:0000313" key="2">
    <source>
        <dbReference type="Proteomes" id="UP000295711"/>
    </source>
</evidence>
<proteinExistence type="predicted"/>
<sequence length="354" mass="39418">MDFMLADKDKKELGQVELDMDMDIGGTNDYQFSVSLGQWEDIYSRVAYIYIPDTEYGGPVSTPETVPASNTVRITGDVWRKMLSQKIIEPPEGSAYRMVAGEANAIMKDLVDGMFPGLFAVPETDSGIQITSYQFDRYTDLLTGLIKMLSKFGARLDIKLRQGERHGFTVEVQAMPIVDHSDSLEFSEDSRVRFTTKDHTRGINHLICLGQGELTDRLVVHLYTDADGNIGRTQAFFGMDERVAVYDYGNAETEAELIKGGTERLESLKDYKEMTVEVADVVADIGDIVGGREYTTGFLIRREITQKIIKIERGRIKTQYKVGGKMKETPRVGGGNTGSVIEAITEAEIDAICV</sequence>
<name>A0A4R2LD50_9FIRM</name>
<dbReference type="EMBL" id="SLXA01000001">
    <property type="protein sequence ID" value="TCO86369.1"/>
    <property type="molecule type" value="Genomic_DNA"/>
</dbReference>
<dbReference type="Proteomes" id="UP000295711">
    <property type="component" value="Unassembled WGS sequence"/>
</dbReference>
<keyword evidence="2" id="KW-1185">Reference proteome</keyword>
<dbReference type="RefSeq" id="WP_132087386.1">
    <property type="nucleotide sequence ID" value="NZ_JANKAQ010000005.1"/>
</dbReference>
<evidence type="ECO:0000313" key="1">
    <source>
        <dbReference type="EMBL" id="TCO86369.1"/>
    </source>
</evidence>
<accession>A0A4R2LD50</accession>
<dbReference type="OrthoDB" id="1958058at2"/>
<gene>
    <name evidence="1" type="ORF">EV212_101154</name>
</gene>